<accession>A0A6J5R3F2</accession>
<protein>
    <submittedName>
        <fullName evidence="1">Uncharacterized protein</fullName>
    </submittedName>
</protein>
<proteinExistence type="predicted"/>
<name>A0A6J5R3F2_9CAUD</name>
<organism evidence="1">
    <name type="scientific">uncultured Caudovirales phage</name>
    <dbReference type="NCBI Taxonomy" id="2100421"/>
    <lineage>
        <taxon>Viruses</taxon>
        <taxon>Duplodnaviria</taxon>
        <taxon>Heunggongvirae</taxon>
        <taxon>Uroviricota</taxon>
        <taxon>Caudoviricetes</taxon>
        <taxon>Peduoviridae</taxon>
        <taxon>Maltschvirus</taxon>
        <taxon>Maltschvirus maltsch</taxon>
    </lineage>
</organism>
<evidence type="ECO:0000313" key="1">
    <source>
        <dbReference type="EMBL" id="CAB4190482.1"/>
    </source>
</evidence>
<gene>
    <name evidence="1" type="ORF">UFOVP1202_58</name>
</gene>
<reference evidence="1" key="1">
    <citation type="submission" date="2020-05" db="EMBL/GenBank/DDBJ databases">
        <authorList>
            <person name="Chiriac C."/>
            <person name="Salcher M."/>
            <person name="Ghai R."/>
            <person name="Kavagutti S V."/>
        </authorList>
    </citation>
    <scope>NUCLEOTIDE SEQUENCE</scope>
</reference>
<sequence>MAEMKNFGKVKPVKVKESPKLDADYDSKVSRLDYPGTKGVAAPIEGKQQVSGFKFSGTY</sequence>
<dbReference type="EMBL" id="LR797147">
    <property type="protein sequence ID" value="CAB4190482.1"/>
    <property type="molecule type" value="Genomic_DNA"/>
</dbReference>